<dbReference type="OrthoDB" id="5332769at2"/>
<comment type="caution">
    <text evidence="3">The sequence shown here is derived from an EMBL/GenBank/DDBJ whole genome shotgun (WGS) entry which is preliminary data.</text>
</comment>
<gene>
    <name evidence="3" type="ORF">CRV04_07095</name>
</gene>
<keyword evidence="1" id="KW-0175">Coiled coil</keyword>
<protein>
    <recommendedName>
        <fullName evidence="5">TolC family protein</fullName>
    </recommendedName>
</protein>
<organism evidence="3 4">
    <name type="scientific">Candidatus Marinarcus aquaticus</name>
    <dbReference type="NCBI Taxonomy" id="2044504"/>
    <lineage>
        <taxon>Bacteria</taxon>
        <taxon>Pseudomonadati</taxon>
        <taxon>Campylobacterota</taxon>
        <taxon>Epsilonproteobacteria</taxon>
        <taxon>Campylobacterales</taxon>
        <taxon>Arcobacteraceae</taxon>
        <taxon>Candidatus Marinarcus</taxon>
    </lineage>
</organism>
<feature type="signal peptide" evidence="2">
    <location>
        <begin position="1"/>
        <end position="18"/>
    </location>
</feature>
<dbReference type="SUPFAM" id="SSF56954">
    <property type="entry name" value="Outer membrane efflux proteins (OEP)"/>
    <property type="match status" value="1"/>
</dbReference>
<evidence type="ECO:0008006" key="5">
    <source>
        <dbReference type="Google" id="ProtNLM"/>
    </source>
</evidence>
<evidence type="ECO:0000256" key="1">
    <source>
        <dbReference type="SAM" id="Coils"/>
    </source>
</evidence>
<keyword evidence="4" id="KW-1185">Reference proteome</keyword>
<reference evidence="3 4" key="1">
    <citation type="submission" date="2017-10" db="EMBL/GenBank/DDBJ databases">
        <title>Genomics of the genus Arcobacter.</title>
        <authorList>
            <person name="Perez-Cataluna A."/>
            <person name="Figueras M.J."/>
        </authorList>
    </citation>
    <scope>NUCLEOTIDE SEQUENCE [LARGE SCALE GENOMIC DNA]</scope>
    <source>
        <strain evidence="3 4">CECT 8987</strain>
    </source>
</reference>
<dbReference type="Gene3D" id="1.20.1600.10">
    <property type="entry name" value="Outer membrane efflux proteins (OEP)"/>
    <property type="match status" value="1"/>
</dbReference>
<evidence type="ECO:0000313" key="3">
    <source>
        <dbReference type="EMBL" id="RXJ57571.1"/>
    </source>
</evidence>
<proteinExistence type="predicted"/>
<dbReference type="Proteomes" id="UP000290657">
    <property type="component" value="Unassembled WGS sequence"/>
</dbReference>
<dbReference type="EMBL" id="PDKN01000004">
    <property type="protein sequence ID" value="RXJ57571.1"/>
    <property type="molecule type" value="Genomic_DNA"/>
</dbReference>
<feature type="coiled-coil region" evidence="1">
    <location>
        <begin position="302"/>
        <end position="336"/>
    </location>
</feature>
<name>A0A4Q0XT27_9BACT</name>
<evidence type="ECO:0000313" key="4">
    <source>
        <dbReference type="Proteomes" id="UP000290657"/>
    </source>
</evidence>
<dbReference type="RefSeq" id="WP_128996142.1">
    <property type="nucleotide sequence ID" value="NZ_PDKN01000004.1"/>
</dbReference>
<feature type="chain" id="PRO_5020227049" description="TolC family protein" evidence="2">
    <location>
        <begin position="19"/>
        <end position="400"/>
    </location>
</feature>
<evidence type="ECO:0000256" key="2">
    <source>
        <dbReference type="SAM" id="SignalP"/>
    </source>
</evidence>
<dbReference type="GO" id="GO:0015562">
    <property type="term" value="F:efflux transmembrane transporter activity"/>
    <property type="evidence" value="ECO:0007669"/>
    <property type="project" value="InterPro"/>
</dbReference>
<keyword evidence="2" id="KW-0732">Signal</keyword>
<dbReference type="AlphaFoldDB" id="A0A4Q0XT27"/>
<accession>A0A4Q0XT27</accession>
<sequence length="400" mass="46512">MFKKSLWLIFLAAQLSFAQNIQSLIDKSLEQNYTIQGLEKAIKTADENIKLSTKWQNPTLTFGVNDVQSGDISRRDLEPMQAQYIGVSQVVPLSSRLDIQEQIAKKDRAITALVLEDKKLQLKSKIIELGYSIVVLEKKKALFKTYLHNIEQLKALTTALYENDQTLQTESLNVEVLYHKTLLNIERLDNIIANLYLKLEEITQQKVEHLEVALETTQKHLNIDYLSHPKIKIQELKIKRFLDQEALEYEKKIPDVKLNMAYFQRDDKYEDYFNFSLGIPLAIYGSENIKALQAKSKSYEERSKLEDLKTNFQTNIAQIQNELDMSIRALEILQQSIIPTKQKMQEAVEVYNSLQKIKPQAVIQNLNELISFEFEVLDEQKNYYNNLAQAIYYGYAWSNQ</sequence>